<evidence type="ECO:0000256" key="6">
    <source>
        <dbReference type="ARBA" id="ARBA00022723"/>
    </source>
</evidence>
<comment type="subcellular location">
    <subcellularLocation>
        <location evidence="1">Cytoplasm</location>
    </subcellularLocation>
</comment>
<dbReference type="PANTHER" id="PTHR13493:SF3">
    <property type="entry name" value="RRNA N6-ADENOSINE-METHYLTRANSFERASE ZCCHC4"/>
    <property type="match status" value="1"/>
</dbReference>
<feature type="region of interest" description="Disordered" evidence="10">
    <location>
        <begin position="436"/>
        <end position="464"/>
    </location>
</feature>
<feature type="compositionally biased region" description="Basic residues" evidence="10">
    <location>
        <begin position="446"/>
        <end position="464"/>
    </location>
</feature>
<dbReference type="InterPro" id="IPR010666">
    <property type="entry name" value="Znf_GRF"/>
</dbReference>
<dbReference type="InterPro" id="IPR036875">
    <property type="entry name" value="Znf_CCHC_sf"/>
</dbReference>
<evidence type="ECO:0000256" key="3">
    <source>
        <dbReference type="ARBA" id="ARBA00022603"/>
    </source>
</evidence>
<evidence type="ECO:0000313" key="14">
    <source>
        <dbReference type="Proteomes" id="UP000504635"/>
    </source>
</evidence>
<dbReference type="KEGG" id="soy:115884346"/>
<evidence type="ECO:0000313" key="15">
    <source>
        <dbReference type="RefSeq" id="XP_030758764.1"/>
    </source>
</evidence>
<evidence type="ECO:0000256" key="7">
    <source>
        <dbReference type="ARBA" id="ARBA00022771"/>
    </source>
</evidence>
<dbReference type="FunCoup" id="A0A6J2Y6S4">
    <property type="interactions" value="1668"/>
</dbReference>
<dbReference type="PROSITE" id="PS51270">
    <property type="entry name" value="ZF_CTCHY"/>
    <property type="match status" value="1"/>
</dbReference>
<feature type="domain" description="GRF-type" evidence="13">
    <location>
        <begin position="28"/>
        <end position="68"/>
    </location>
</feature>
<name>A0A6J2Y6S4_SITOR</name>
<keyword evidence="2" id="KW-0963">Cytoplasm</keyword>
<feature type="domain" description="CCHC-type" evidence="11">
    <location>
        <begin position="425"/>
        <end position="440"/>
    </location>
</feature>
<dbReference type="Pfam" id="PF10237">
    <property type="entry name" value="N6-adenineMlase"/>
    <property type="match status" value="1"/>
</dbReference>
<dbReference type="GO" id="GO:0008988">
    <property type="term" value="F:rRNA (adenine-N6-)-methyltransferase activity"/>
    <property type="evidence" value="ECO:0007669"/>
    <property type="project" value="InterPro"/>
</dbReference>
<evidence type="ECO:0000259" key="12">
    <source>
        <dbReference type="PROSITE" id="PS51270"/>
    </source>
</evidence>
<keyword evidence="5" id="KW-0949">S-adenosyl-L-methionine</keyword>
<dbReference type="RefSeq" id="XP_030758764.1">
    <property type="nucleotide sequence ID" value="XM_030902904.1"/>
</dbReference>
<organism evidence="14 15">
    <name type="scientific">Sitophilus oryzae</name>
    <name type="common">Rice weevil</name>
    <name type="synonym">Curculio oryzae</name>
    <dbReference type="NCBI Taxonomy" id="7048"/>
    <lineage>
        <taxon>Eukaryota</taxon>
        <taxon>Metazoa</taxon>
        <taxon>Ecdysozoa</taxon>
        <taxon>Arthropoda</taxon>
        <taxon>Hexapoda</taxon>
        <taxon>Insecta</taxon>
        <taxon>Pterygota</taxon>
        <taxon>Neoptera</taxon>
        <taxon>Endopterygota</taxon>
        <taxon>Coleoptera</taxon>
        <taxon>Polyphaga</taxon>
        <taxon>Cucujiformia</taxon>
        <taxon>Curculionidae</taxon>
        <taxon>Dryophthorinae</taxon>
        <taxon>Sitophilus</taxon>
    </lineage>
</organism>
<evidence type="ECO:0000259" key="13">
    <source>
        <dbReference type="PROSITE" id="PS51999"/>
    </source>
</evidence>
<dbReference type="InterPro" id="IPR039846">
    <property type="entry name" value="ZCCHC4"/>
</dbReference>
<dbReference type="Pfam" id="PF06839">
    <property type="entry name" value="Zn_ribbon_GRF"/>
    <property type="match status" value="1"/>
</dbReference>
<dbReference type="InterPro" id="IPR017921">
    <property type="entry name" value="Znf_CTCHY"/>
</dbReference>
<dbReference type="PROSITE" id="PS50158">
    <property type="entry name" value="ZF_CCHC"/>
    <property type="match status" value="1"/>
</dbReference>
<keyword evidence="7 9" id="KW-0863">Zinc-finger</keyword>
<dbReference type="PROSITE" id="PS51999">
    <property type="entry name" value="ZF_GRF"/>
    <property type="match status" value="1"/>
</dbReference>
<evidence type="ECO:0000256" key="8">
    <source>
        <dbReference type="ARBA" id="ARBA00022833"/>
    </source>
</evidence>
<sequence length="464" mass="54746">MKQNLFKDDDNNHNIEVLNSDLKSNPKCCHGPTLLFSRRTKDSTRKFYACSACRDRKLCNFFLWADESEQAFKRKSELWNKELLNYVKGIDHRKLFVTLNKIKALQPEKRIFCQTCSIFLLKNVEKHQDHLLLKIISNYQLDHPSEILQPLDNPKKEAQYLFSNKSTECIINIFRNLKYKFVICIGTPRIHEYIQANCEDMDSILLDIDKRYHTFFGPLEFCWYNSFNNYFFFKEGQQVFNDFVRNTNGDNTVLVTDPPFGGRIEPLAETFKSIKQQYRQVNNEGRNLPIFWIFPYFMEPQLQNFLPDLKMLDYKVEYDNHPLFQNGPKGRKQGSPVRIFTNVEAKLIKLPEDSYKYCKFCKKWVSNENSHCKLCNDCTSKNGEPYKHCTQCEKCVKPNWKHCNACSRCTQINHVCQELSFLGSCFQCKQAGHKKSNCPQVEKQHTQKRAGKRKKGSKKKRKIE</sequence>
<dbReference type="SUPFAM" id="SSF161245">
    <property type="entry name" value="Zinc hairpin stack"/>
    <property type="match status" value="1"/>
</dbReference>
<dbReference type="Proteomes" id="UP000504635">
    <property type="component" value="Unplaced"/>
</dbReference>
<dbReference type="InterPro" id="IPR001878">
    <property type="entry name" value="Znf_CCHC"/>
</dbReference>
<evidence type="ECO:0000259" key="11">
    <source>
        <dbReference type="PROSITE" id="PS50158"/>
    </source>
</evidence>
<dbReference type="OrthoDB" id="431817at2759"/>
<dbReference type="AlphaFoldDB" id="A0A6J2Y6S4"/>
<keyword evidence="6" id="KW-0479">Metal-binding</keyword>
<keyword evidence="3" id="KW-0489">Methyltransferase</keyword>
<evidence type="ECO:0000256" key="5">
    <source>
        <dbReference type="ARBA" id="ARBA00022691"/>
    </source>
</evidence>
<accession>A0A6J2Y6S4</accession>
<proteinExistence type="predicted"/>
<keyword evidence="4" id="KW-0808">Transferase</keyword>
<protein>
    <submittedName>
        <fullName evidence="15">rRNA N6-adenosine-methyltransferase ZCCHC4</fullName>
    </submittedName>
</protein>
<dbReference type="SUPFAM" id="SSF57756">
    <property type="entry name" value="Retrovirus zinc finger-like domains"/>
    <property type="match status" value="1"/>
</dbReference>
<dbReference type="PROSITE" id="PS50216">
    <property type="entry name" value="DHHC"/>
    <property type="match status" value="1"/>
</dbReference>
<dbReference type="SMART" id="SM00343">
    <property type="entry name" value="ZnF_C2HC"/>
    <property type="match status" value="1"/>
</dbReference>
<dbReference type="InParanoid" id="A0A6J2Y6S4"/>
<dbReference type="GeneID" id="115884346"/>
<dbReference type="GO" id="GO:0003676">
    <property type="term" value="F:nucleic acid binding"/>
    <property type="evidence" value="ECO:0007669"/>
    <property type="project" value="InterPro"/>
</dbReference>
<dbReference type="GO" id="GO:0005730">
    <property type="term" value="C:nucleolus"/>
    <property type="evidence" value="ECO:0007669"/>
    <property type="project" value="TreeGrafter"/>
</dbReference>
<evidence type="ECO:0000256" key="2">
    <source>
        <dbReference type="ARBA" id="ARBA00022490"/>
    </source>
</evidence>
<evidence type="ECO:0000256" key="4">
    <source>
        <dbReference type="ARBA" id="ARBA00022679"/>
    </source>
</evidence>
<feature type="domain" description="CTCHY-type" evidence="12">
    <location>
        <begin position="353"/>
        <end position="424"/>
    </location>
</feature>
<dbReference type="InterPro" id="IPR037275">
    <property type="entry name" value="Znf_CTCHY_sf"/>
</dbReference>
<evidence type="ECO:0000256" key="1">
    <source>
        <dbReference type="ARBA" id="ARBA00004496"/>
    </source>
</evidence>
<dbReference type="PANTHER" id="PTHR13493">
    <property type="entry name" value="ZINC FINGER CCHC DOMAIN-CONTAINING"/>
    <property type="match status" value="1"/>
</dbReference>
<dbReference type="GO" id="GO:0005737">
    <property type="term" value="C:cytoplasm"/>
    <property type="evidence" value="ECO:0007669"/>
    <property type="project" value="UniProtKB-SubCell"/>
</dbReference>
<keyword evidence="14" id="KW-1185">Reference proteome</keyword>
<evidence type="ECO:0000256" key="10">
    <source>
        <dbReference type="SAM" id="MobiDB-lite"/>
    </source>
</evidence>
<reference evidence="15" key="1">
    <citation type="submission" date="2025-08" db="UniProtKB">
        <authorList>
            <consortium name="RefSeq"/>
        </authorList>
    </citation>
    <scope>IDENTIFICATION</scope>
    <source>
        <tissue evidence="15">Gonads</tissue>
    </source>
</reference>
<evidence type="ECO:0000256" key="9">
    <source>
        <dbReference type="PROSITE-ProRule" id="PRU00047"/>
    </source>
</evidence>
<dbReference type="GO" id="GO:0008270">
    <property type="term" value="F:zinc ion binding"/>
    <property type="evidence" value="ECO:0007669"/>
    <property type="project" value="UniProtKB-KW"/>
</dbReference>
<dbReference type="InterPro" id="IPR041370">
    <property type="entry name" value="Mlase_EEF1AKMT1/ZCCHC4"/>
</dbReference>
<keyword evidence="8" id="KW-0862">Zinc</keyword>
<gene>
    <name evidence="15" type="primary">LOC115884346</name>
</gene>